<evidence type="ECO:0000313" key="6">
    <source>
        <dbReference type="EMBL" id="AXY56676.1"/>
    </source>
</evidence>
<accession>A0A3B7LV83</accession>
<dbReference type="EMBL" id="CP032134">
    <property type="protein sequence ID" value="AXY56676.1"/>
    <property type="molecule type" value="Genomic_DNA"/>
</dbReference>
<dbReference type="GO" id="GO:0016020">
    <property type="term" value="C:membrane"/>
    <property type="evidence" value="ECO:0007669"/>
    <property type="project" value="UniProtKB-SubCell"/>
</dbReference>
<feature type="transmembrane region" description="Helical" evidence="5">
    <location>
        <begin position="148"/>
        <end position="168"/>
    </location>
</feature>
<feature type="transmembrane region" description="Helical" evidence="5">
    <location>
        <begin position="63"/>
        <end position="80"/>
    </location>
</feature>
<dbReference type="InterPro" id="IPR007300">
    <property type="entry name" value="CidB/LrgB"/>
</dbReference>
<reference evidence="7" key="1">
    <citation type="submission" date="2018-09" db="EMBL/GenBank/DDBJ databases">
        <title>The complete genome of Acinetobacter sp. strain WCHAc010005.</title>
        <authorList>
            <person name="Hu Y."/>
            <person name="Long H."/>
            <person name="Feng Y."/>
            <person name="Zong Z."/>
        </authorList>
    </citation>
    <scope>NUCLEOTIDE SEQUENCE [LARGE SCALE GENOMIC DNA]</scope>
    <source>
        <strain evidence="7">WCHAc010005</strain>
    </source>
</reference>
<evidence type="ECO:0000256" key="4">
    <source>
        <dbReference type="ARBA" id="ARBA00023136"/>
    </source>
</evidence>
<organism evidence="6 7">
    <name type="scientific">Acinetobacter chinensis</name>
    <dbReference type="NCBI Taxonomy" id="2004650"/>
    <lineage>
        <taxon>Bacteria</taxon>
        <taxon>Pseudomonadati</taxon>
        <taxon>Pseudomonadota</taxon>
        <taxon>Gammaproteobacteria</taxon>
        <taxon>Moraxellales</taxon>
        <taxon>Moraxellaceae</taxon>
        <taxon>Acinetobacter</taxon>
    </lineage>
</organism>
<dbReference type="PANTHER" id="PTHR30249:SF16">
    <property type="entry name" value="INNER MEMBRANE PROTEIN"/>
    <property type="match status" value="1"/>
</dbReference>
<evidence type="ECO:0000313" key="7">
    <source>
        <dbReference type="Proteomes" id="UP000263753"/>
    </source>
</evidence>
<proteinExistence type="predicted"/>
<evidence type="ECO:0000256" key="2">
    <source>
        <dbReference type="ARBA" id="ARBA00022692"/>
    </source>
</evidence>
<sequence length="233" mass="25516">MSTTVISICFVIATLVGYILVKKLHRKYPYMLLSPAMLVPFILIIILLLLHISYETYMQESQWIVWMLGPATVGFAVPIYEYRSIIRKHAISISLGVVVGMLSGIISAYWLAKLFKFDLATSYSLMSRSISTPFAMELTAHIGGSVELVILFTMITGIAGVALADLILKKLHLNSNFAQGASLGNAAHGFGTSKAFMRHKEEGVVACLCMVLSGIFMVITGSVLIHTVIHLFA</sequence>
<dbReference type="AlphaFoldDB" id="A0A3B7LV83"/>
<keyword evidence="4 5" id="KW-0472">Membrane</keyword>
<evidence type="ECO:0000256" key="3">
    <source>
        <dbReference type="ARBA" id="ARBA00022989"/>
    </source>
</evidence>
<dbReference type="KEGG" id="achi:CDG60_08920"/>
<dbReference type="Pfam" id="PF04172">
    <property type="entry name" value="LrgB"/>
    <property type="match status" value="1"/>
</dbReference>
<feature type="transmembrane region" description="Helical" evidence="5">
    <location>
        <begin position="92"/>
        <end position="112"/>
    </location>
</feature>
<feature type="transmembrane region" description="Helical" evidence="5">
    <location>
        <begin position="28"/>
        <end position="51"/>
    </location>
</feature>
<keyword evidence="3 5" id="KW-1133">Transmembrane helix</keyword>
<dbReference type="PANTHER" id="PTHR30249">
    <property type="entry name" value="PUTATIVE SEROTONIN TRANSPORTER"/>
    <property type="match status" value="1"/>
</dbReference>
<evidence type="ECO:0000256" key="5">
    <source>
        <dbReference type="SAM" id="Phobius"/>
    </source>
</evidence>
<name>A0A3B7LV83_9GAMM</name>
<keyword evidence="2 5" id="KW-0812">Transmembrane</keyword>
<evidence type="ECO:0000256" key="1">
    <source>
        <dbReference type="ARBA" id="ARBA00004141"/>
    </source>
</evidence>
<gene>
    <name evidence="6" type="ORF">CDG60_08920</name>
</gene>
<dbReference type="Proteomes" id="UP000263753">
    <property type="component" value="Chromosome"/>
</dbReference>
<comment type="subcellular location">
    <subcellularLocation>
        <location evidence="1">Membrane</location>
        <topology evidence="1">Multi-pass membrane protein</topology>
    </subcellularLocation>
</comment>
<feature type="transmembrane region" description="Helical" evidence="5">
    <location>
        <begin position="204"/>
        <end position="229"/>
    </location>
</feature>
<dbReference type="RefSeq" id="WP_087514008.1">
    <property type="nucleotide sequence ID" value="NZ_CP032134.1"/>
</dbReference>
<feature type="transmembrane region" description="Helical" evidence="5">
    <location>
        <begin position="5"/>
        <end position="21"/>
    </location>
</feature>
<protein>
    <submittedName>
        <fullName evidence="6">LrgB family protein</fullName>
    </submittedName>
</protein>